<sequence>MKLVSTILLTTQIVGIALGCTQYKIGYKSKSTACELDGNTWRNHCRDLLFQYTQYTEQHDGRLGKDMTQDVSCDPCDWKNQHCYCTVSFWRFREWLGTEIPTMKHDSWVLDGNNPAGQIGSKTVDCD</sequence>
<feature type="domain" description="Avirulence Effector AvrLm4-7" evidence="2">
    <location>
        <begin position="20"/>
        <end position="108"/>
    </location>
</feature>
<keyword evidence="4" id="KW-1185">Reference proteome</keyword>
<evidence type="ECO:0000313" key="3">
    <source>
        <dbReference type="EMBL" id="RAR10814.1"/>
    </source>
</evidence>
<name>A0A364N3H3_STELY</name>
<feature type="chain" id="PRO_5016984099" evidence="1">
    <location>
        <begin position="20"/>
        <end position="127"/>
    </location>
</feature>
<dbReference type="EMBL" id="QGDH01000062">
    <property type="protein sequence ID" value="RAR10814.1"/>
    <property type="molecule type" value="Genomic_DNA"/>
</dbReference>
<comment type="caution">
    <text evidence="3">The sequence shown here is derived from an EMBL/GenBank/DDBJ whole genome shotgun (WGS) entry which is preliminary data.</text>
</comment>
<dbReference type="Proteomes" id="UP000249619">
    <property type="component" value="Unassembled WGS sequence"/>
</dbReference>
<evidence type="ECO:0000256" key="1">
    <source>
        <dbReference type="SAM" id="SignalP"/>
    </source>
</evidence>
<gene>
    <name evidence="3" type="ORF">DDE83_004847</name>
</gene>
<keyword evidence="1" id="KW-0732">Signal</keyword>
<protein>
    <submittedName>
        <fullName evidence="3">Pathogenesis related protein</fullName>
    </submittedName>
</protein>
<evidence type="ECO:0000259" key="2">
    <source>
        <dbReference type="Pfam" id="PF18661"/>
    </source>
</evidence>
<proteinExistence type="predicted"/>
<dbReference type="OrthoDB" id="3789367at2759"/>
<dbReference type="AlphaFoldDB" id="A0A364N3H3"/>
<dbReference type="InterPro" id="IPR040621">
    <property type="entry name" value="AvrLm4-7"/>
</dbReference>
<dbReference type="PROSITE" id="PS51257">
    <property type="entry name" value="PROKAR_LIPOPROTEIN"/>
    <property type="match status" value="1"/>
</dbReference>
<dbReference type="Pfam" id="PF18661">
    <property type="entry name" value="AvrLm4-7"/>
    <property type="match status" value="1"/>
</dbReference>
<organism evidence="3 4">
    <name type="scientific">Stemphylium lycopersici</name>
    <name type="common">Tomato gray leaf spot disease fungus</name>
    <name type="synonym">Thyrospora lycopersici</name>
    <dbReference type="NCBI Taxonomy" id="183478"/>
    <lineage>
        <taxon>Eukaryota</taxon>
        <taxon>Fungi</taxon>
        <taxon>Dikarya</taxon>
        <taxon>Ascomycota</taxon>
        <taxon>Pezizomycotina</taxon>
        <taxon>Dothideomycetes</taxon>
        <taxon>Pleosporomycetidae</taxon>
        <taxon>Pleosporales</taxon>
        <taxon>Pleosporineae</taxon>
        <taxon>Pleosporaceae</taxon>
        <taxon>Stemphylium</taxon>
    </lineage>
</organism>
<accession>A0A364N3H3</accession>
<reference evidence="4" key="1">
    <citation type="submission" date="2018-05" db="EMBL/GenBank/DDBJ databases">
        <title>Draft genome sequence of Stemphylium lycopersici strain CIDEFI 213.</title>
        <authorList>
            <person name="Medina R."/>
            <person name="Franco M.E.E."/>
            <person name="Lucentini C.G."/>
            <person name="Saparrat M.C.N."/>
            <person name="Balatti P.A."/>
        </authorList>
    </citation>
    <scope>NUCLEOTIDE SEQUENCE [LARGE SCALE GENOMIC DNA]</scope>
    <source>
        <strain evidence="4">CIDEFI 213</strain>
    </source>
</reference>
<evidence type="ECO:0000313" key="4">
    <source>
        <dbReference type="Proteomes" id="UP000249619"/>
    </source>
</evidence>
<dbReference type="Gene3D" id="3.30.70.2910">
    <property type="match status" value="1"/>
</dbReference>
<feature type="signal peptide" evidence="1">
    <location>
        <begin position="1"/>
        <end position="19"/>
    </location>
</feature>